<dbReference type="InterPro" id="IPR023996">
    <property type="entry name" value="TonB-dep_OMP_SusC/RagA"/>
</dbReference>
<protein>
    <submittedName>
        <fullName evidence="10">SusC/RagA family TonB-linked outer membrane protein</fullName>
    </submittedName>
</protein>
<organism evidence="10 11">
    <name type="scientific">Flavobacterium frigoritolerans</name>
    <dbReference type="NCBI Taxonomy" id="2987686"/>
    <lineage>
        <taxon>Bacteria</taxon>
        <taxon>Pseudomonadati</taxon>
        <taxon>Bacteroidota</taxon>
        <taxon>Flavobacteriia</taxon>
        <taxon>Flavobacteriales</taxon>
        <taxon>Flavobacteriaceae</taxon>
        <taxon>Flavobacterium</taxon>
    </lineage>
</organism>
<dbReference type="InterPro" id="IPR008969">
    <property type="entry name" value="CarboxyPept-like_regulatory"/>
</dbReference>
<evidence type="ECO:0000259" key="9">
    <source>
        <dbReference type="Pfam" id="PF07715"/>
    </source>
</evidence>
<dbReference type="InterPro" id="IPR036942">
    <property type="entry name" value="Beta-barrel_TonB_sf"/>
</dbReference>
<reference evidence="10" key="1">
    <citation type="submission" date="2022-10" db="EMBL/GenBank/DDBJ databases">
        <title>Two novel species of Flavobacterium.</title>
        <authorList>
            <person name="Liu Q."/>
            <person name="Xin Y.-H."/>
        </authorList>
    </citation>
    <scope>NUCLEOTIDE SEQUENCE</scope>
    <source>
        <strain evidence="10">LS1R47</strain>
    </source>
</reference>
<dbReference type="SUPFAM" id="SSF56935">
    <property type="entry name" value="Porins"/>
    <property type="match status" value="1"/>
</dbReference>
<dbReference type="NCBIfam" id="TIGR04056">
    <property type="entry name" value="OMP_RagA_SusC"/>
    <property type="match status" value="1"/>
</dbReference>
<evidence type="ECO:0000256" key="3">
    <source>
        <dbReference type="ARBA" id="ARBA00022452"/>
    </source>
</evidence>
<dbReference type="AlphaFoldDB" id="A0A9X2ZR40"/>
<dbReference type="Pfam" id="PF07715">
    <property type="entry name" value="Plug"/>
    <property type="match status" value="1"/>
</dbReference>
<dbReference type="InterPro" id="IPR012910">
    <property type="entry name" value="Plug_dom"/>
</dbReference>
<evidence type="ECO:0000256" key="7">
    <source>
        <dbReference type="PROSITE-ProRule" id="PRU01360"/>
    </source>
</evidence>
<accession>A0A9X2ZR40</accession>
<evidence type="ECO:0000256" key="1">
    <source>
        <dbReference type="ARBA" id="ARBA00004571"/>
    </source>
</evidence>
<sequence>MKKIFLIFMIVFTAQVSLAQVKNIKGVITDSDGMPLPGASVAVQGGQKGAVTDFDGVFSIDAQKGQTLVFTYVGLETQKVIVGDATTVNVKLQTAASNALNEVVVTSLGIKKSKKSLTYAAQELKGEELTRVKDVNVINTIAGKIAGVAVTKSAGGSGGSTKVVIRGNSSVANNQPLYVIDGIPMLNAGSGQPNDTFGSLAGGNRDGGDVISLVNPDDYEGMTVLKGAAASVLYGSQGANGVILLSSKKGKEGKSSFAASSVTTFETAAYLPKFQNDYIAKPGEDESWGAKQKVKDHVKDFFETGVTQITSLGYSTASETTSTALTYANTSGTGIIPGNSIKKNNFGIRQTAKFFDNKLTIGVNANYTSQSIANRPVNGLYFNPLTGVYLMPRGNDFNYYKNNYEVFDPSRNLMAQNWMTNRDIMQNPYWAINRNKSEDTNNFFNGALTASYKANNWLTIASRYSYNKIESDFDKEIFATTQGTISHKNGRYISNNSVSTQRYGDLIATINTKFSNDFTFNANVGTSITNTITNDRTILDSGIGGGLILTNWFTLHNFANNAGNYQTIDAKREIQSVFATTTLGYKDMLYLDVAARNDWSSTLVNTNTGSYFYPSVGLSGILSQMFAMPEFINFGKVRATYAQVGNDVSAFVTSPVNYSLPGISGSQPQVGVQRGTTLKPELKSEYEFGTEWRMFNNRFGVEISYYDSETKNQYLQALAPVGNPEGVRFYGFNAGSIENKGFEVVLNAGIFRGDKFSWDTSVNFSQNKNKVKELPAESKGIVNLTNPGNNNYQYSLIEGRPFGVIMGRTILKDDQGRILLDSDGNIQKTPGFVEVGNSNPNFMLGFSNSFKVGPFFANVLIDGRFGGDVMSMTEAQNDYFGVSKVTGDARNAGGVAINAIMPNGTAVNKMDAKQYYKSVGARDGITGEYVYSATNVSVREVSIGYTFNPKKLPVFQTASISLIARNLFFIYKDAPFDPNIGLSTGEGLQGVDIYGLPSTRSIGLNLNVTF</sequence>
<evidence type="ECO:0000256" key="8">
    <source>
        <dbReference type="SAM" id="SignalP"/>
    </source>
</evidence>
<dbReference type="RefSeq" id="WP_264287432.1">
    <property type="nucleotide sequence ID" value="NZ_JAOZEV010000010.1"/>
</dbReference>
<comment type="caution">
    <text evidence="10">The sequence shown here is derived from an EMBL/GenBank/DDBJ whole genome shotgun (WGS) entry which is preliminary data.</text>
</comment>
<dbReference type="Proteomes" id="UP001151133">
    <property type="component" value="Unassembled WGS sequence"/>
</dbReference>
<feature type="chain" id="PRO_5040905194" evidence="8">
    <location>
        <begin position="20"/>
        <end position="1010"/>
    </location>
</feature>
<name>A0A9X2ZR40_9FLAO</name>
<keyword evidence="5 7" id="KW-0472">Membrane</keyword>
<evidence type="ECO:0000256" key="4">
    <source>
        <dbReference type="ARBA" id="ARBA00022692"/>
    </source>
</evidence>
<dbReference type="Gene3D" id="2.170.130.10">
    <property type="entry name" value="TonB-dependent receptor, plug domain"/>
    <property type="match status" value="1"/>
</dbReference>
<evidence type="ECO:0000256" key="6">
    <source>
        <dbReference type="ARBA" id="ARBA00023237"/>
    </source>
</evidence>
<comment type="similarity">
    <text evidence="7">Belongs to the TonB-dependent receptor family.</text>
</comment>
<dbReference type="GO" id="GO:0009279">
    <property type="term" value="C:cell outer membrane"/>
    <property type="evidence" value="ECO:0007669"/>
    <property type="project" value="UniProtKB-SubCell"/>
</dbReference>
<comment type="subcellular location">
    <subcellularLocation>
        <location evidence="1 7">Cell outer membrane</location>
        <topology evidence="1 7">Multi-pass membrane protein</topology>
    </subcellularLocation>
</comment>
<proteinExistence type="inferred from homology"/>
<keyword evidence="11" id="KW-1185">Reference proteome</keyword>
<dbReference type="PROSITE" id="PS52016">
    <property type="entry name" value="TONB_DEPENDENT_REC_3"/>
    <property type="match status" value="1"/>
</dbReference>
<keyword evidence="3 7" id="KW-1134">Transmembrane beta strand</keyword>
<feature type="domain" description="TonB-dependent receptor plug" evidence="9">
    <location>
        <begin position="114"/>
        <end position="242"/>
    </location>
</feature>
<evidence type="ECO:0000313" key="11">
    <source>
        <dbReference type="Proteomes" id="UP001151133"/>
    </source>
</evidence>
<dbReference type="Gene3D" id="2.40.170.20">
    <property type="entry name" value="TonB-dependent receptor, beta-barrel domain"/>
    <property type="match status" value="1"/>
</dbReference>
<dbReference type="Pfam" id="PF13715">
    <property type="entry name" value="CarbopepD_reg_2"/>
    <property type="match status" value="1"/>
</dbReference>
<keyword evidence="8" id="KW-0732">Signal</keyword>
<dbReference type="EMBL" id="JAOZEV010000010">
    <property type="protein sequence ID" value="MCV9933197.1"/>
    <property type="molecule type" value="Genomic_DNA"/>
</dbReference>
<keyword evidence="4 7" id="KW-0812">Transmembrane</keyword>
<keyword evidence="2 7" id="KW-0813">Transport</keyword>
<dbReference type="InterPro" id="IPR039426">
    <property type="entry name" value="TonB-dep_rcpt-like"/>
</dbReference>
<dbReference type="Gene3D" id="2.60.40.1120">
    <property type="entry name" value="Carboxypeptidase-like, regulatory domain"/>
    <property type="match status" value="1"/>
</dbReference>
<evidence type="ECO:0000313" key="10">
    <source>
        <dbReference type="EMBL" id="MCV9933197.1"/>
    </source>
</evidence>
<evidence type="ECO:0000256" key="5">
    <source>
        <dbReference type="ARBA" id="ARBA00023136"/>
    </source>
</evidence>
<gene>
    <name evidence="10" type="ORF">OIU80_12960</name>
</gene>
<feature type="signal peptide" evidence="8">
    <location>
        <begin position="1"/>
        <end position="19"/>
    </location>
</feature>
<keyword evidence="6 7" id="KW-0998">Cell outer membrane</keyword>
<dbReference type="InterPro" id="IPR037066">
    <property type="entry name" value="Plug_dom_sf"/>
</dbReference>
<dbReference type="SUPFAM" id="SSF49464">
    <property type="entry name" value="Carboxypeptidase regulatory domain-like"/>
    <property type="match status" value="1"/>
</dbReference>
<evidence type="ECO:0000256" key="2">
    <source>
        <dbReference type="ARBA" id="ARBA00022448"/>
    </source>
</evidence>